<comment type="similarity">
    <text evidence="3">Belongs to the CheD family.</text>
</comment>
<keyword evidence="5" id="KW-1185">Reference proteome</keyword>
<sequence length="206" mass="23125">MSDFYADFNTNGMVPNRYYDRHFKCDAIKILPGEYYATTEQTLILTVLGSCVAVCLRDPKLKIGGMNHFLLPSDNAGDNPVSASARYGTYAMELLITQILKLGGDKRRLEAKVFGGGAVLQGMTTNVVGQRNAEFVVDFLKTEQIPILASDLLDIYPRKVYFFPETGEVKVRKLKSLHNTTILDRESEYRLKLKRNAQATGDVELF</sequence>
<name>A0A857JF51_9ALTE</name>
<protein>
    <recommendedName>
        <fullName evidence="3">Probable chemoreceptor glutamine deamidase CheD</fullName>
        <ecNumber evidence="3">3.5.1.44</ecNumber>
    </recommendedName>
</protein>
<dbReference type="InterPro" id="IPR011324">
    <property type="entry name" value="Cytotoxic_necrot_fac-like_cat"/>
</dbReference>
<proteinExistence type="inferred from homology"/>
<evidence type="ECO:0000256" key="2">
    <source>
        <dbReference type="ARBA" id="ARBA00022801"/>
    </source>
</evidence>
<dbReference type="InterPro" id="IPR038592">
    <property type="entry name" value="CheD-like_sf"/>
</dbReference>
<evidence type="ECO:0000313" key="5">
    <source>
        <dbReference type="Proteomes" id="UP000464524"/>
    </source>
</evidence>
<dbReference type="Pfam" id="PF03975">
    <property type="entry name" value="CheD"/>
    <property type="match status" value="1"/>
</dbReference>
<keyword evidence="2 3" id="KW-0378">Hydrolase</keyword>
<dbReference type="HAMAP" id="MF_01440">
    <property type="entry name" value="CheD"/>
    <property type="match status" value="1"/>
</dbReference>
<dbReference type="SUPFAM" id="SSF64438">
    <property type="entry name" value="CNF1/YfiH-like putative cysteine hydrolases"/>
    <property type="match status" value="1"/>
</dbReference>
<dbReference type="EC" id="3.5.1.44" evidence="3"/>
<dbReference type="Proteomes" id="UP000464524">
    <property type="component" value="Chromosome"/>
</dbReference>
<dbReference type="PANTHER" id="PTHR35147">
    <property type="entry name" value="CHEMORECEPTOR GLUTAMINE DEAMIDASE CHED-RELATED"/>
    <property type="match status" value="1"/>
</dbReference>
<dbReference type="EMBL" id="CP047656">
    <property type="protein sequence ID" value="QHJ10645.1"/>
    <property type="molecule type" value="Genomic_DNA"/>
</dbReference>
<dbReference type="GO" id="GO:0050568">
    <property type="term" value="F:protein-glutamine glutaminase activity"/>
    <property type="evidence" value="ECO:0007669"/>
    <property type="project" value="UniProtKB-UniRule"/>
</dbReference>
<dbReference type="NCBIfam" id="NF010013">
    <property type="entry name" value="PRK13487.1"/>
    <property type="match status" value="1"/>
</dbReference>
<evidence type="ECO:0000256" key="1">
    <source>
        <dbReference type="ARBA" id="ARBA00022500"/>
    </source>
</evidence>
<gene>
    <name evidence="3" type="primary">cheD</name>
    <name evidence="4" type="ORF">FX988_00865</name>
</gene>
<dbReference type="AlphaFoldDB" id="A0A857JF51"/>
<evidence type="ECO:0000313" key="4">
    <source>
        <dbReference type="EMBL" id="QHJ10645.1"/>
    </source>
</evidence>
<comment type="catalytic activity">
    <reaction evidence="3">
        <text>L-glutaminyl-[protein] + H2O = L-glutamyl-[protein] + NH4(+)</text>
        <dbReference type="Rhea" id="RHEA:16441"/>
        <dbReference type="Rhea" id="RHEA-COMP:10207"/>
        <dbReference type="Rhea" id="RHEA-COMP:10208"/>
        <dbReference type="ChEBI" id="CHEBI:15377"/>
        <dbReference type="ChEBI" id="CHEBI:28938"/>
        <dbReference type="ChEBI" id="CHEBI:29973"/>
        <dbReference type="ChEBI" id="CHEBI:30011"/>
        <dbReference type="EC" id="3.5.1.44"/>
    </reaction>
</comment>
<dbReference type="OrthoDB" id="9807202at2"/>
<organism evidence="4 5">
    <name type="scientific">Paraglaciecola mesophila</name>
    <dbReference type="NCBI Taxonomy" id="197222"/>
    <lineage>
        <taxon>Bacteria</taxon>
        <taxon>Pseudomonadati</taxon>
        <taxon>Pseudomonadota</taxon>
        <taxon>Gammaproteobacteria</taxon>
        <taxon>Alteromonadales</taxon>
        <taxon>Alteromonadaceae</taxon>
        <taxon>Paraglaciecola</taxon>
    </lineage>
</organism>
<comment type="function">
    <text evidence="3">Probably deamidates glutamine residues to glutamate on methyl-accepting chemotaxis receptors (MCPs), playing an important role in chemotaxis.</text>
</comment>
<reference evidence="4 5" key="1">
    <citation type="submission" date="2019-12" db="EMBL/GenBank/DDBJ databases">
        <title>Genome sequencing and assembly of endphytes of Porphyra tenera.</title>
        <authorList>
            <person name="Park J.M."/>
            <person name="Shin R."/>
            <person name="Jo S.H."/>
        </authorList>
    </citation>
    <scope>NUCLEOTIDE SEQUENCE [LARGE SCALE GENOMIC DNA]</scope>
    <source>
        <strain evidence="4 5">GPM4</strain>
    </source>
</reference>
<dbReference type="GO" id="GO:0006935">
    <property type="term" value="P:chemotaxis"/>
    <property type="evidence" value="ECO:0007669"/>
    <property type="project" value="UniProtKB-UniRule"/>
</dbReference>
<keyword evidence="1 3" id="KW-0145">Chemotaxis</keyword>
<dbReference type="KEGG" id="pmes:FX988_00865"/>
<dbReference type="Gene3D" id="3.30.1330.200">
    <property type="match status" value="1"/>
</dbReference>
<dbReference type="PANTHER" id="PTHR35147:SF2">
    <property type="entry name" value="CHEMORECEPTOR GLUTAMINE DEAMIDASE CHED-RELATED"/>
    <property type="match status" value="1"/>
</dbReference>
<dbReference type="InterPro" id="IPR005659">
    <property type="entry name" value="Chemorcpt_Glu_NH3ase_CheD"/>
</dbReference>
<dbReference type="CDD" id="cd16352">
    <property type="entry name" value="CheD"/>
    <property type="match status" value="1"/>
</dbReference>
<accession>A0A857JF51</accession>
<keyword evidence="4" id="KW-0675">Receptor</keyword>
<evidence type="ECO:0000256" key="3">
    <source>
        <dbReference type="HAMAP-Rule" id="MF_01440"/>
    </source>
</evidence>